<gene>
    <name evidence="1" type="ORF">SAMN04488053_10963</name>
</gene>
<dbReference type="OrthoDB" id="2893447at2"/>
<protein>
    <submittedName>
        <fullName evidence="1">Uncharacterized protein</fullName>
    </submittedName>
</protein>
<name>A0A1H0HWG4_9BACI</name>
<dbReference type="AlphaFoldDB" id="A0A1H0HWG4"/>
<dbReference type="Proteomes" id="UP000198778">
    <property type="component" value="Unassembled WGS sequence"/>
</dbReference>
<proteinExistence type="predicted"/>
<dbReference type="STRING" id="745820.SAMN04488053_10963"/>
<dbReference type="RefSeq" id="WP_090843431.1">
    <property type="nucleotide sequence ID" value="NZ_FNIL01000009.1"/>
</dbReference>
<accession>A0A1H0HWG4</accession>
<evidence type="ECO:0000313" key="2">
    <source>
        <dbReference type="Proteomes" id="UP000198778"/>
    </source>
</evidence>
<organism evidence="1 2">
    <name type="scientific">Alkalicoccus daliensis</name>
    <dbReference type="NCBI Taxonomy" id="745820"/>
    <lineage>
        <taxon>Bacteria</taxon>
        <taxon>Bacillati</taxon>
        <taxon>Bacillota</taxon>
        <taxon>Bacilli</taxon>
        <taxon>Bacillales</taxon>
        <taxon>Bacillaceae</taxon>
        <taxon>Alkalicoccus</taxon>
    </lineage>
</organism>
<sequence>MFWIFMMLGATFTFIIAITAINADAKQKMNKSELGKEAAKKNGVKTKHGKYDIKIWKVSNPYPDLCFRTEFSQKGKLVHKDIAYFDNEESYTDVMKYFVKEFDKKKKEESSMEDRASLNQFELEAWDGDVYEEDTVELPKQK</sequence>
<evidence type="ECO:0000313" key="1">
    <source>
        <dbReference type="EMBL" id="SDO23250.1"/>
    </source>
</evidence>
<reference evidence="2" key="1">
    <citation type="submission" date="2016-10" db="EMBL/GenBank/DDBJ databases">
        <authorList>
            <person name="Varghese N."/>
            <person name="Submissions S."/>
        </authorList>
    </citation>
    <scope>NUCLEOTIDE SEQUENCE [LARGE SCALE GENOMIC DNA]</scope>
    <source>
        <strain evidence="2">CGMCC 1.10369</strain>
    </source>
</reference>
<dbReference type="EMBL" id="FNIL01000009">
    <property type="protein sequence ID" value="SDO23250.1"/>
    <property type="molecule type" value="Genomic_DNA"/>
</dbReference>
<keyword evidence="2" id="KW-1185">Reference proteome</keyword>